<dbReference type="Gene3D" id="1.20.5.810">
    <property type="entry name" value="AhpD-like"/>
    <property type="match status" value="1"/>
</dbReference>
<dbReference type="InterPro" id="IPR003779">
    <property type="entry name" value="CMD-like"/>
</dbReference>
<sequence>MNATSTPRPTTTEAHPAGRISRFPVPSLDSLPDDLRQRILAVQEKAGFVPNVFLALAHRPDECRAFFDYHDALMLRPSGLSKGEKEMIVVATSGANRCLYCVVAHGAILRIHEKSPLLADAVAINHHKADLTLRQHALLDFALKVCSDSASVDERDFATLHGHGLSDEDIWDIGAITAFFGLSNRMANLLSMMPNAEFYLMGRVPRGA</sequence>
<feature type="domain" description="Carboxymuconolactone decarboxylase-like" evidence="2">
    <location>
        <begin position="64"/>
        <end position="110"/>
    </location>
</feature>
<dbReference type="InterPro" id="IPR004675">
    <property type="entry name" value="AhpD_core"/>
</dbReference>
<feature type="compositionally biased region" description="Polar residues" evidence="1">
    <location>
        <begin position="1"/>
        <end position="13"/>
    </location>
</feature>
<dbReference type="NCBIfam" id="TIGR01926">
    <property type="entry name" value="peroxid_rel"/>
    <property type="match status" value="1"/>
</dbReference>
<dbReference type="SUPFAM" id="SSF69118">
    <property type="entry name" value="AhpD-like"/>
    <property type="match status" value="1"/>
</dbReference>
<feature type="region of interest" description="Disordered" evidence="1">
    <location>
        <begin position="1"/>
        <end position="21"/>
    </location>
</feature>
<keyword evidence="3" id="KW-0560">Oxidoreductase</keyword>
<keyword evidence="4" id="KW-1185">Reference proteome</keyword>
<dbReference type="GO" id="GO:0004601">
    <property type="term" value="F:peroxidase activity"/>
    <property type="evidence" value="ECO:0007669"/>
    <property type="project" value="UniProtKB-KW"/>
</dbReference>
<dbReference type="Proteomes" id="UP001235760">
    <property type="component" value="Unassembled WGS sequence"/>
</dbReference>
<dbReference type="Pfam" id="PF02627">
    <property type="entry name" value="CMD"/>
    <property type="match status" value="1"/>
</dbReference>
<dbReference type="Gene3D" id="1.20.1290.10">
    <property type="entry name" value="AhpD-like"/>
    <property type="match status" value="1"/>
</dbReference>
<accession>A0ABT9FZ36</accession>
<dbReference type="NCBIfam" id="TIGR00778">
    <property type="entry name" value="ahpD_dom"/>
    <property type="match status" value="1"/>
</dbReference>
<evidence type="ECO:0000313" key="4">
    <source>
        <dbReference type="Proteomes" id="UP001235760"/>
    </source>
</evidence>
<proteinExistence type="predicted"/>
<comment type="caution">
    <text evidence="3">The sequence shown here is derived from an EMBL/GenBank/DDBJ whole genome shotgun (WGS) entry which is preliminary data.</text>
</comment>
<dbReference type="PANTHER" id="PTHR35446">
    <property type="entry name" value="SI:CH211-175M2.5"/>
    <property type="match status" value="1"/>
</dbReference>
<gene>
    <name evidence="3" type="ORF">Q8X39_02510</name>
</gene>
<evidence type="ECO:0000256" key="1">
    <source>
        <dbReference type="SAM" id="MobiDB-lite"/>
    </source>
</evidence>
<dbReference type="EMBL" id="JAUZEE010000001">
    <property type="protein sequence ID" value="MDP4299496.1"/>
    <property type="molecule type" value="Genomic_DNA"/>
</dbReference>
<reference evidence="3 4" key="1">
    <citation type="submission" date="2023-08" db="EMBL/GenBank/DDBJ databases">
        <authorList>
            <person name="Roldan D.M."/>
            <person name="Menes R.J."/>
        </authorList>
    </citation>
    <scope>NUCLEOTIDE SEQUENCE [LARGE SCALE GENOMIC DNA]</scope>
    <source>
        <strain evidence="3 4">CCM 2812</strain>
    </source>
</reference>
<protein>
    <submittedName>
        <fullName evidence="3">Peroxidase-related enzyme</fullName>
    </submittedName>
</protein>
<dbReference type="PANTHER" id="PTHR35446:SF2">
    <property type="entry name" value="CARBOXYMUCONOLACTONE DECARBOXYLASE-LIKE DOMAIN-CONTAINING PROTEIN"/>
    <property type="match status" value="1"/>
</dbReference>
<dbReference type="InterPro" id="IPR029032">
    <property type="entry name" value="AhpD-like"/>
</dbReference>
<evidence type="ECO:0000313" key="3">
    <source>
        <dbReference type="EMBL" id="MDP4299496.1"/>
    </source>
</evidence>
<keyword evidence="3" id="KW-0575">Peroxidase</keyword>
<organism evidence="3 4">
    <name type="scientific">Leptothrix discophora</name>
    <dbReference type="NCBI Taxonomy" id="89"/>
    <lineage>
        <taxon>Bacteria</taxon>
        <taxon>Pseudomonadati</taxon>
        <taxon>Pseudomonadota</taxon>
        <taxon>Betaproteobacteria</taxon>
        <taxon>Burkholderiales</taxon>
        <taxon>Sphaerotilaceae</taxon>
        <taxon>Leptothrix</taxon>
    </lineage>
</organism>
<name>A0ABT9FZ36_LEPDI</name>
<dbReference type="InterPro" id="IPR010195">
    <property type="entry name" value="Uncharacterised_peroxidase-rel"/>
</dbReference>
<evidence type="ECO:0000259" key="2">
    <source>
        <dbReference type="Pfam" id="PF02627"/>
    </source>
</evidence>
<dbReference type="RefSeq" id="WP_305748043.1">
    <property type="nucleotide sequence ID" value="NZ_JAUZEE010000001.1"/>
</dbReference>